<dbReference type="Gene3D" id="4.10.280.10">
    <property type="entry name" value="Helix-loop-helix DNA-binding domain"/>
    <property type="match status" value="1"/>
</dbReference>
<dbReference type="InterPro" id="IPR018540">
    <property type="entry name" value="Spo0E-like"/>
</dbReference>
<gene>
    <name evidence="1" type="ORF">COI93_11345</name>
</gene>
<dbReference type="EMBL" id="NUWN01000036">
    <property type="protein sequence ID" value="PFK42887.1"/>
    <property type="molecule type" value="Genomic_DNA"/>
</dbReference>
<dbReference type="InterPro" id="IPR037208">
    <property type="entry name" value="Spo0E-like_sf"/>
</dbReference>
<reference evidence="1 2" key="1">
    <citation type="submission" date="2017-09" db="EMBL/GenBank/DDBJ databases">
        <title>Large-scale bioinformatics analysis of Bacillus genomes uncovers conserved roles of natural products in bacterial physiology.</title>
        <authorList>
            <consortium name="Agbiome Team Llc"/>
            <person name="Bleich R.M."/>
            <person name="Grubbs K.J."/>
            <person name="Santa Maria K.C."/>
            <person name="Allen S.E."/>
            <person name="Farag S."/>
            <person name="Shank E.A."/>
            <person name="Bowers A."/>
        </authorList>
    </citation>
    <scope>NUCLEOTIDE SEQUENCE [LARGE SCALE GENOMIC DNA]</scope>
    <source>
        <strain evidence="1 2">AFS083043</strain>
    </source>
</reference>
<protein>
    <submittedName>
        <fullName evidence="1">Spo0E family sporulation regulatory protein-aspartic acid phosphatase</fullName>
    </submittedName>
</protein>
<dbReference type="InterPro" id="IPR053028">
    <property type="entry name" value="Spo0E-like_phosphatase"/>
</dbReference>
<dbReference type="Pfam" id="PF09388">
    <property type="entry name" value="SpoOE-like"/>
    <property type="match status" value="1"/>
</dbReference>
<dbReference type="AlphaFoldDB" id="A0A2B0MFI6"/>
<evidence type="ECO:0000313" key="1">
    <source>
        <dbReference type="EMBL" id="PFK42887.1"/>
    </source>
</evidence>
<dbReference type="PANTHER" id="PTHR41263:SF1">
    <property type="entry name" value="ASPARTYL-PHOSPHATE PHOSPHATASE YISI"/>
    <property type="match status" value="1"/>
</dbReference>
<organism evidence="1 2">
    <name type="scientific">Bacillus cereus</name>
    <dbReference type="NCBI Taxonomy" id="1396"/>
    <lineage>
        <taxon>Bacteria</taxon>
        <taxon>Bacillati</taxon>
        <taxon>Bacillota</taxon>
        <taxon>Bacilli</taxon>
        <taxon>Bacillales</taxon>
        <taxon>Bacillaceae</taxon>
        <taxon>Bacillus</taxon>
        <taxon>Bacillus cereus group</taxon>
    </lineage>
</organism>
<name>A0A2B0MFI6_BACCE</name>
<dbReference type="PANTHER" id="PTHR41263">
    <property type="entry name" value="ASPARTYL-PHOSPHATE PHOSPHATASE YISI"/>
    <property type="match status" value="1"/>
</dbReference>
<evidence type="ECO:0000313" key="2">
    <source>
        <dbReference type="Proteomes" id="UP000242656"/>
    </source>
</evidence>
<comment type="caution">
    <text evidence="1">The sequence shown here is derived from an EMBL/GenBank/DDBJ whole genome shotgun (WGS) entry which is preliminary data.</text>
</comment>
<dbReference type="SUPFAM" id="SSF140500">
    <property type="entry name" value="BAS1536-like"/>
    <property type="match status" value="1"/>
</dbReference>
<dbReference type="InterPro" id="IPR036638">
    <property type="entry name" value="HLH_DNA-bd_sf"/>
</dbReference>
<proteinExistence type="predicted"/>
<dbReference type="Proteomes" id="UP000242656">
    <property type="component" value="Unassembled WGS sequence"/>
</dbReference>
<dbReference type="RefSeq" id="WP_098490882.1">
    <property type="nucleotide sequence ID" value="NZ_NUWN01000036.1"/>
</dbReference>
<dbReference type="GO" id="GO:0046983">
    <property type="term" value="F:protein dimerization activity"/>
    <property type="evidence" value="ECO:0007669"/>
    <property type="project" value="InterPro"/>
</dbReference>
<dbReference type="GO" id="GO:0043937">
    <property type="term" value="P:regulation of sporulation"/>
    <property type="evidence" value="ECO:0007669"/>
    <property type="project" value="InterPro"/>
</dbReference>
<accession>A0A2B0MFI6</accession>
<sequence>MEMGKLEQIIEVKKEELFTLVSNYGFQHEKVLTVSQELDKLINYIMVLKA</sequence>